<evidence type="ECO:0000313" key="2">
    <source>
        <dbReference type="EMBL" id="MEZ3165213.1"/>
    </source>
</evidence>
<organism evidence="2 3">
    <name type="scientific">Halorubrum miltondacostae</name>
    <dbReference type="NCBI Taxonomy" id="3076378"/>
    <lineage>
        <taxon>Archaea</taxon>
        <taxon>Methanobacteriati</taxon>
        <taxon>Methanobacteriota</taxon>
        <taxon>Stenosarchaea group</taxon>
        <taxon>Halobacteria</taxon>
        <taxon>Halobacteriales</taxon>
        <taxon>Haloferacaceae</taxon>
        <taxon>Halorubrum</taxon>
    </lineage>
</organism>
<dbReference type="AlphaFoldDB" id="A0ABD5M8F2"/>
<evidence type="ECO:0000256" key="1">
    <source>
        <dbReference type="SAM" id="MobiDB-lite"/>
    </source>
</evidence>
<dbReference type="EMBL" id="JBEDNY010000006">
    <property type="protein sequence ID" value="MEZ3165213.1"/>
    <property type="molecule type" value="Genomic_DNA"/>
</dbReference>
<dbReference type="Proteomes" id="UP001567572">
    <property type="component" value="Unassembled WGS sequence"/>
</dbReference>
<sequence>MLDEVLVELRAICSAVTDGDAGSDMETPIATGADDSADRAAPETTREDR</sequence>
<proteinExistence type="predicted"/>
<reference evidence="2 3" key="1">
    <citation type="submission" date="2024-06" db="EMBL/GenBank/DDBJ databases">
        <title>Halorubrum miltondacostae sp. nov., a potential PHA producer isolated from an inland solar saltern in Rio Maior, Portugal.</title>
        <authorList>
            <person name="Albuquerque L."/>
            <person name="Viver T."/>
            <person name="Barroso C."/>
            <person name="Claudino R."/>
            <person name="Galvan M."/>
            <person name="Simoes G."/>
            <person name="Lobo Da Cunha A."/>
            <person name="Egas C."/>
        </authorList>
    </citation>
    <scope>NUCLEOTIDE SEQUENCE [LARGE SCALE GENOMIC DNA]</scope>
    <source>
        <strain evidence="2 3">RMP-11</strain>
    </source>
</reference>
<accession>A0ABD5M8F2</accession>
<dbReference type="RefSeq" id="WP_371163251.1">
    <property type="nucleotide sequence ID" value="NZ_JBEDNX010000019.1"/>
</dbReference>
<feature type="compositionally biased region" description="Basic and acidic residues" evidence="1">
    <location>
        <begin position="36"/>
        <end position="49"/>
    </location>
</feature>
<keyword evidence="3" id="KW-1185">Reference proteome</keyword>
<comment type="caution">
    <text evidence="2">The sequence shown here is derived from an EMBL/GenBank/DDBJ whole genome shotgun (WGS) entry which is preliminary data.</text>
</comment>
<protein>
    <submittedName>
        <fullName evidence="2">Uncharacterized protein</fullName>
    </submittedName>
</protein>
<name>A0ABD5M8F2_9EURY</name>
<evidence type="ECO:0000313" key="3">
    <source>
        <dbReference type="Proteomes" id="UP001567572"/>
    </source>
</evidence>
<gene>
    <name evidence="2" type="ORF">ABNG04_15315</name>
</gene>
<feature type="region of interest" description="Disordered" evidence="1">
    <location>
        <begin position="17"/>
        <end position="49"/>
    </location>
</feature>